<reference evidence="2 3" key="1">
    <citation type="submission" date="2016-07" db="EMBL/GenBank/DDBJ databases">
        <title>Pervasive Adenine N6-methylation of Active Genes in Fungi.</title>
        <authorList>
            <consortium name="DOE Joint Genome Institute"/>
            <person name="Mondo S.J."/>
            <person name="Dannebaum R.O."/>
            <person name="Kuo R.C."/>
            <person name="Labutti K."/>
            <person name="Haridas S."/>
            <person name="Kuo A."/>
            <person name="Salamov A."/>
            <person name="Ahrendt S.R."/>
            <person name="Lipzen A."/>
            <person name="Sullivan W."/>
            <person name="Andreopoulos W.B."/>
            <person name="Clum A."/>
            <person name="Lindquist E."/>
            <person name="Daum C."/>
            <person name="Ramamoorthy G.K."/>
            <person name="Gryganskyi A."/>
            <person name="Culley D."/>
            <person name="Magnuson J.K."/>
            <person name="James T.Y."/>
            <person name="O'Malley M.A."/>
            <person name="Stajich J.E."/>
            <person name="Spatafora J.W."/>
            <person name="Visel A."/>
            <person name="Grigoriev I.V."/>
        </authorList>
    </citation>
    <scope>NUCLEOTIDE SEQUENCE [LARGE SCALE GENOMIC DNA]</scope>
    <source>
        <strain evidence="2 3">CBS 129021</strain>
    </source>
</reference>
<comment type="caution">
    <text evidence="2">The sequence shown here is derived from an EMBL/GenBank/DDBJ whole genome shotgun (WGS) entry which is preliminary data.</text>
</comment>
<accession>A0A1Y2E6U5</accession>
<feature type="compositionally biased region" description="Basic and acidic residues" evidence="1">
    <location>
        <begin position="12"/>
        <end position="26"/>
    </location>
</feature>
<sequence>MDNNNPGAGSEGAERAQEEDRGRELYDPLNQTCEELFGVRVPDGEYPEHWPDNQITGIPGFVDTGIAMSRHDLARHYSQRRQRISSNLSTSGGSYAVVHSSNTRRGSHWPDLHLSSNGFPGGNYNTGSYFPGSQNLGYPVQGGLWIGAQQPFALDTQAAAQYHNPLYSLTQLQASQQQWNQSSSGQNELDDDVSCSYCCRKKEKMYISDRWARMREQSST</sequence>
<protein>
    <submittedName>
        <fullName evidence="2">Uncharacterized protein</fullName>
    </submittedName>
</protein>
<dbReference type="GeneID" id="63774486"/>
<evidence type="ECO:0000313" key="3">
    <source>
        <dbReference type="Proteomes" id="UP000193689"/>
    </source>
</evidence>
<gene>
    <name evidence="2" type="ORF">BCR38DRAFT_408505</name>
</gene>
<dbReference type="Proteomes" id="UP000193689">
    <property type="component" value="Unassembled WGS sequence"/>
</dbReference>
<evidence type="ECO:0000256" key="1">
    <source>
        <dbReference type="SAM" id="MobiDB-lite"/>
    </source>
</evidence>
<keyword evidence="3" id="KW-1185">Reference proteome</keyword>
<organism evidence="2 3">
    <name type="scientific">Pseudomassariella vexata</name>
    <dbReference type="NCBI Taxonomy" id="1141098"/>
    <lineage>
        <taxon>Eukaryota</taxon>
        <taxon>Fungi</taxon>
        <taxon>Dikarya</taxon>
        <taxon>Ascomycota</taxon>
        <taxon>Pezizomycotina</taxon>
        <taxon>Sordariomycetes</taxon>
        <taxon>Xylariomycetidae</taxon>
        <taxon>Amphisphaeriales</taxon>
        <taxon>Pseudomassariaceae</taxon>
        <taxon>Pseudomassariella</taxon>
    </lineage>
</organism>
<name>A0A1Y2E6U5_9PEZI</name>
<dbReference type="RefSeq" id="XP_040717549.1">
    <property type="nucleotide sequence ID" value="XM_040858274.1"/>
</dbReference>
<proteinExistence type="predicted"/>
<dbReference type="AlphaFoldDB" id="A0A1Y2E6U5"/>
<feature type="region of interest" description="Disordered" evidence="1">
    <location>
        <begin position="1"/>
        <end position="26"/>
    </location>
</feature>
<evidence type="ECO:0000313" key="2">
    <source>
        <dbReference type="EMBL" id="ORY66585.1"/>
    </source>
</evidence>
<dbReference type="InParanoid" id="A0A1Y2E6U5"/>
<dbReference type="EMBL" id="MCFJ01000005">
    <property type="protein sequence ID" value="ORY66585.1"/>
    <property type="molecule type" value="Genomic_DNA"/>
</dbReference>